<dbReference type="SMART" id="SM00331">
    <property type="entry name" value="PP2C_SIG"/>
    <property type="match status" value="1"/>
</dbReference>
<dbReference type="Gene3D" id="3.60.40.10">
    <property type="entry name" value="PPM-type phosphatase domain"/>
    <property type="match status" value="1"/>
</dbReference>
<dbReference type="Proteomes" id="UP001054846">
    <property type="component" value="Chromosome"/>
</dbReference>
<protein>
    <submittedName>
        <fullName evidence="2">Protein phosphatase 2C domain-containing protein</fullName>
    </submittedName>
</protein>
<dbReference type="InterPro" id="IPR036457">
    <property type="entry name" value="PPM-type-like_dom_sf"/>
</dbReference>
<dbReference type="SUPFAM" id="SSF81606">
    <property type="entry name" value="PP2C-like"/>
    <property type="match status" value="1"/>
</dbReference>
<evidence type="ECO:0000259" key="1">
    <source>
        <dbReference type="PROSITE" id="PS51746"/>
    </source>
</evidence>
<dbReference type="CDD" id="cd00143">
    <property type="entry name" value="PP2Cc"/>
    <property type="match status" value="1"/>
</dbReference>
<dbReference type="EMBL" id="CP063845">
    <property type="protein sequence ID" value="UFP93812.1"/>
    <property type="molecule type" value="Genomic_DNA"/>
</dbReference>
<feature type="domain" description="PPM-type phosphatase" evidence="1">
    <location>
        <begin position="255"/>
        <end position="500"/>
    </location>
</feature>
<dbReference type="SMART" id="SM00332">
    <property type="entry name" value="PP2Cc"/>
    <property type="match status" value="1"/>
</dbReference>
<dbReference type="PANTHER" id="PTHR13832:SF827">
    <property type="entry name" value="PROTEIN PHOSPHATASE 1L"/>
    <property type="match status" value="1"/>
</dbReference>
<dbReference type="InterPro" id="IPR001932">
    <property type="entry name" value="PPM-type_phosphatase-like_dom"/>
</dbReference>
<dbReference type="PROSITE" id="PS51746">
    <property type="entry name" value="PPM_2"/>
    <property type="match status" value="1"/>
</dbReference>
<dbReference type="PANTHER" id="PTHR13832">
    <property type="entry name" value="PROTEIN PHOSPHATASE 2C"/>
    <property type="match status" value="1"/>
</dbReference>
<name>A0ABY3PJG6_9CYAN</name>
<organism evidence="2 3">
    <name type="scientific">Gloeobacter morelensis MG652769</name>
    <dbReference type="NCBI Taxonomy" id="2781736"/>
    <lineage>
        <taxon>Bacteria</taxon>
        <taxon>Bacillati</taxon>
        <taxon>Cyanobacteriota</taxon>
        <taxon>Cyanophyceae</taxon>
        <taxon>Gloeobacterales</taxon>
        <taxon>Gloeobacteraceae</taxon>
        <taxon>Gloeobacter</taxon>
        <taxon>Gloeobacter morelensis</taxon>
    </lineage>
</organism>
<reference evidence="2 3" key="1">
    <citation type="journal article" date="2021" name="Genome Biol. Evol.">
        <title>Complete Genome Sequencing of a Novel Gloeobacter Species from a Waterfall Cave in Mexico.</title>
        <authorList>
            <person name="Saw J.H."/>
            <person name="Cardona T."/>
            <person name="Montejano G."/>
        </authorList>
    </citation>
    <scope>NUCLEOTIDE SEQUENCE [LARGE SCALE GENOMIC DNA]</scope>
    <source>
        <strain evidence="2">MG652769</strain>
    </source>
</reference>
<dbReference type="Pfam" id="PF13672">
    <property type="entry name" value="PP2C_2"/>
    <property type="match status" value="1"/>
</dbReference>
<evidence type="ECO:0000313" key="2">
    <source>
        <dbReference type="EMBL" id="UFP93812.1"/>
    </source>
</evidence>
<accession>A0ABY3PJG6</accession>
<evidence type="ECO:0000313" key="3">
    <source>
        <dbReference type="Proteomes" id="UP001054846"/>
    </source>
</evidence>
<gene>
    <name evidence="2" type="ORF">ISF26_18845</name>
</gene>
<dbReference type="InterPro" id="IPR015655">
    <property type="entry name" value="PP2C"/>
</dbReference>
<keyword evidence="3" id="KW-1185">Reference proteome</keyword>
<proteinExistence type="predicted"/>
<sequence>MSLSSPKSRLLIRPSNCLPSGVPAAGGAVESGCRTQTKPPYPTHQPKMYYLATEACQRLPAPLAGRYTVVNRSPLVVRDLYPERESPPPDVTLDTAQPYQRLNPWRWAIPEVHAQITPGRCLLLDNAPLEEDGAPWPTLGHSWPMAQTLRQLGWLLQLAKLWEPCCRQKVASSLLASANIGVQGWQVRLFYLTHDRAPVSLQALGASWLALTPMADELCAVVQALTTGKFDRLDALVAALEALAAQTNTGCRVQAVTSATHPGRRELNEDCLAYDPQGRFAVVCDGMGGHEGGKLASLLAISSLQQDFACLSDQALPPSELRAQLANAAQRAHQRLWRLNQRQGRSGRRQLGTTVAACFLRGPLLHTVHVGDSRVYLIDRRHCQQLSVDDDVLNLEVSLARTTRQVLHREFGSGQLTQALGVIPPNNLKPTTQSFVLPEDCLVLLCSDGLSDGDFVERHWRETLLPLLDGGNLEAAGAALVEMALLELGHDNISFVMLQYATAAPRSDGD</sequence>